<reference evidence="1" key="1">
    <citation type="journal article" date="2012" name="PLoS Genet.">
        <title>Comparative analysis of the genomes of two field isolates of the rice blast fungus Magnaporthe oryzae.</title>
        <authorList>
            <person name="Xue M."/>
            <person name="Yang J."/>
            <person name="Li Z."/>
            <person name="Hu S."/>
            <person name="Yao N."/>
            <person name="Dean R.A."/>
            <person name="Zhao W."/>
            <person name="Shen M."/>
            <person name="Zhang H."/>
            <person name="Li C."/>
            <person name="Liu L."/>
            <person name="Cao L."/>
            <person name="Xu X."/>
            <person name="Xing Y."/>
            <person name="Hsiang T."/>
            <person name="Zhang Z."/>
            <person name="Xu J.R."/>
            <person name="Peng Y.L."/>
        </authorList>
    </citation>
    <scope>NUCLEOTIDE SEQUENCE</scope>
    <source>
        <strain evidence="1">Y34</strain>
    </source>
</reference>
<dbReference type="Proteomes" id="UP000011086">
    <property type="component" value="Unassembled WGS sequence"/>
</dbReference>
<dbReference type="EMBL" id="JH793700">
    <property type="protein sequence ID" value="ELQ36262.1"/>
    <property type="molecule type" value="Genomic_DNA"/>
</dbReference>
<evidence type="ECO:0000313" key="1">
    <source>
        <dbReference type="EMBL" id="ELQ36262.1"/>
    </source>
</evidence>
<accession>A0AA97PIV6</accession>
<organism evidence="1">
    <name type="scientific">Pyricularia oryzae (strain Y34)</name>
    <name type="common">Rice blast fungus</name>
    <name type="synonym">Magnaporthe oryzae</name>
    <dbReference type="NCBI Taxonomy" id="1143189"/>
    <lineage>
        <taxon>Eukaryota</taxon>
        <taxon>Fungi</taxon>
        <taxon>Dikarya</taxon>
        <taxon>Ascomycota</taxon>
        <taxon>Pezizomycotina</taxon>
        <taxon>Sordariomycetes</taxon>
        <taxon>Sordariomycetidae</taxon>
        <taxon>Magnaporthales</taxon>
        <taxon>Pyriculariaceae</taxon>
        <taxon>Pyricularia</taxon>
    </lineage>
</organism>
<gene>
    <name evidence="1" type="ORF">OOU_Y34scaffold00666g123</name>
</gene>
<proteinExistence type="predicted"/>
<name>A0AA97PIV6_PYRO3</name>
<dbReference type="AlphaFoldDB" id="A0AA97PIV6"/>
<protein>
    <submittedName>
        <fullName evidence="1">Uncharacterized protein</fullName>
    </submittedName>
</protein>
<sequence>METRQAPGLAREWLILCWSEWADSKPPG</sequence>